<dbReference type="Gene3D" id="1.10.1660.10">
    <property type="match status" value="1"/>
</dbReference>
<evidence type="ECO:0000256" key="4">
    <source>
        <dbReference type="ARBA" id="ARBA00022989"/>
    </source>
</evidence>
<dbReference type="GO" id="GO:0005886">
    <property type="term" value="C:plasma membrane"/>
    <property type="evidence" value="ECO:0007669"/>
    <property type="project" value="UniProtKB-SubCell"/>
</dbReference>
<protein>
    <submittedName>
        <fullName evidence="11">MerR family transcriptional regulator</fullName>
    </submittedName>
</protein>
<feature type="transmembrane region" description="Helical" evidence="9">
    <location>
        <begin position="533"/>
        <end position="553"/>
    </location>
</feature>
<dbReference type="Proteomes" id="UP000274920">
    <property type="component" value="Unassembled WGS sequence"/>
</dbReference>
<evidence type="ECO:0000256" key="3">
    <source>
        <dbReference type="ARBA" id="ARBA00022692"/>
    </source>
</evidence>
<dbReference type="InterPro" id="IPR000551">
    <property type="entry name" value="MerR-type_HTH_dom"/>
</dbReference>
<dbReference type="SUPFAM" id="SSF46955">
    <property type="entry name" value="Putative DNA-binding domain"/>
    <property type="match status" value="1"/>
</dbReference>
<feature type="transmembrane region" description="Helical" evidence="9">
    <location>
        <begin position="253"/>
        <end position="271"/>
    </location>
</feature>
<keyword evidence="2" id="KW-1003">Cell membrane</keyword>
<name>A0A3R8JL11_9FIRM</name>
<accession>A0A3R8JL11</accession>
<evidence type="ECO:0000256" key="5">
    <source>
        <dbReference type="ARBA" id="ARBA00023015"/>
    </source>
</evidence>
<dbReference type="PROSITE" id="PS50937">
    <property type="entry name" value="HTH_MERR_2"/>
    <property type="match status" value="1"/>
</dbReference>
<dbReference type="PANTHER" id="PTHR30204">
    <property type="entry name" value="REDOX-CYCLING DRUG-SENSING TRANSCRIPTIONAL ACTIVATOR SOXR"/>
    <property type="match status" value="1"/>
</dbReference>
<gene>
    <name evidence="11" type="ORF">EBB54_04530</name>
</gene>
<evidence type="ECO:0000256" key="8">
    <source>
        <dbReference type="ARBA" id="ARBA00023163"/>
    </source>
</evidence>
<dbReference type="Pfam" id="PF13411">
    <property type="entry name" value="MerR_1"/>
    <property type="match status" value="1"/>
</dbReference>
<dbReference type="SMART" id="SM00422">
    <property type="entry name" value="HTH_MERR"/>
    <property type="match status" value="1"/>
</dbReference>
<keyword evidence="6" id="KW-0238">DNA-binding</keyword>
<sequence>MNTKQIEELTGITRQNIRYYERQGLLEPARDTGNAYRDYSEEDFRRLKLIKMLRMLDMPIKEIGQVLDGTLPLKEAAARQQEALLQQQKQIQAAVEVCTNIRKEKSEVIDVDSYLDRMENMAKSGSVFARIVDDYKQVAEEERQRQFSFYTEHPVNTAGMFEEELRKWAKGEQRKFRMVRPGKYPEFTLDGVSYTAARTVEQDQETKEPRTRIICSRKDDEKVKKEIRGNRRALLQGIYSVGTNIRLHRFKSVLNGAISMMTVVVLVFYLGNLVSARGQFEALPEAIPVRATVLNAEGSLNSGLFIRQQVLDTVYASPYIWKIRETAELIGYTQKDGGSGAGDTLQTDEFRILGVNDLESVFEDCEKDLTWAKGWDWDRFQESTGVCIVGTTFLQGRDLEPGDRLDCALEHYIQVYNFLEREELKPLEMEIVGVIDDREAGESTAAEVVLSLEAVRQIYEENDKVYFASSLRFTVKEPMKLNELKQDLKEPGLTSVVPGSSKNYAGCALRMEDDVFIQAALGLEKSISLLEGFLPFVLLIVGLSGYIVPHLLLQSRKGEYAIMRALGTGRKRCTRIFFAEHMLLAAAGGAAGTVLGAVFGTADILTVCMVWILFLCCYALGAAVAIWMFGRMSIAAVLTHQ</sequence>
<evidence type="ECO:0000256" key="6">
    <source>
        <dbReference type="ARBA" id="ARBA00023125"/>
    </source>
</evidence>
<reference evidence="11" key="1">
    <citation type="submission" date="2018-10" db="EMBL/GenBank/DDBJ databases">
        <title>Schaedlerella arabinophila gen. nov. sp. nov., isolated from the mouse intestinal tract and comparative analysis with the genome of the closely related altered Schaedler flora strain ASF502.</title>
        <authorList>
            <person name="Miyake S."/>
            <person name="Soh M."/>
            <person name="Seedorf H."/>
        </authorList>
    </citation>
    <scope>NUCLEOTIDE SEQUENCE [LARGE SCALE GENOMIC DNA]</scope>
    <source>
        <strain evidence="11">DSM 106076</strain>
    </source>
</reference>
<feature type="transmembrane region" description="Helical" evidence="9">
    <location>
        <begin position="574"/>
        <end position="598"/>
    </location>
</feature>
<feature type="domain" description="HTH merR-type" evidence="10">
    <location>
        <begin position="1"/>
        <end position="69"/>
    </location>
</feature>
<evidence type="ECO:0000256" key="9">
    <source>
        <dbReference type="SAM" id="Phobius"/>
    </source>
</evidence>
<dbReference type="CDD" id="cd01106">
    <property type="entry name" value="HTH_TipAL-Mta"/>
    <property type="match status" value="1"/>
</dbReference>
<dbReference type="InterPro" id="IPR047057">
    <property type="entry name" value="MerR_fam"/>
</dbReference>
<keyword evidence="8" id="KW-0804">Transcription</keyword>
<dbReference type="GO" id="GO:0003677">
    <property type="term" value="F:DNA binding"/>
    <property type="evidence" value="ECO:0007669"/>
    <property type="project" value="UniProtKB-KW"/>
</dbReference>
<keyword evidence="7 9" id="KW-0472">Membrane</keyword>
<keyword evidence="5" id="KW-0805">Transcription regulation</keyword>
<keyword evidence="12" id="KW-1185">Reference proteome</keyword>
<feature type="transmembrane region" description="Helical" evidence="9">
    <location>
        <begin position="604"/>
        <end position="629"/>
    </location>
</feature>
<dbReference type="EMBL" id="RHJS01000002">
    <property type="protein sequence ID" value="RRK30727.1"/>
    <property type="molecule type" value="Genomic_DNA"/>
</dbReference>
<evidence type="ECO:0000259" key="10">
    <source>
        <dbReference type="PROSITE" id="PS50937"/>
    </source>
</evidence>
<proteinExistence type="predicted"/>
<evidence type="ECO:0000256" key="1">
    <source>
        <dbReference type="ARBA" id="ARBA00004651"/>
    </source>
</evidence>
<dbReference type="AlphaFoldDB" id="A0A3R8JL11"/>
<dbReference type="PANTHER" id="PTHR30204:SF94">
    <property type="entry name" value="HEAVY METAL-DEPENDENT TRANSCRIPTIONAL REGULATOR HI_0293-RELATED"/>
    <property type="match status" value="1"/>
</dbReference>
<keyword evidence="3 9" id="KW-0812">Transmembrane</keyword>
<dbReference type="InterPro" id="IPR003838">
    <property type="entry name" value="ABC3_permease_C"/>
</dbReference>
<dbReference type="InterPro" id="IPR009061">
    <property type="entry name" value="DNA-bd_dom_put_sf"/>
</dbReference>
<evidence type="ECO:0000313" key="12">
    <source>
        <dbReference type="Proteomes" id="UP000274920"/>
    </source>
</evidence>
<evidence type="ECO:0000313" key="11">
    <source>
        <dbReference type="EMBL" id="RRK30727.1"/>
    </source>
</evidence>
<comment type="subcellular location">
    <subcellularLocation>
        <location evidence="1">Cell membrane</location>
        <topology evidence="1">Multi-pass membrane protein</topology>
    </subcellularLocation>
</comment>
<evidence type="ECO:0000256" key="2">
    <source>
        <dbReference type="ARBA" id="ARBA00022475"/>
    </source>
</evidence>
<keyword evidence="4 9" id="KW-1133">Transmembrane helix</keyword>
<dbReference type="Pfam" id="PF02687">
    <property type="entry name" value="FtsX"/>
    <property type="match status" value="1"/>
</dbReference>
<comment type="caution">
    <text evidence="11">The sequence shown here is derived from an EMBL/GenBank/DDBJ whole genome shotgun (WGS) entry which is preliminary data.</text>
</comment>
<organism evidence="11 12">
    <name type="scientific">Schaedlerella arabinosiphila</name>
    <dbReference type="NCBI Taxonomy" id="2044587"/>
    <lineage>
        <taxon>Bacteria</taxon>
        <taxon>Bacillati</taxon>
        <taxon>Bacillota</taxon>
        <taxon>Clostridia</taxon>
        <taxon>Lachnospirales</taxon>
        <taxon>Lachnospiraceae</taxon>
        <taxon>Schaedlerella</taxon>
    </lineage>
</organism>
<evidence type="ECO:0000256" key="7">
    <source>
        <dbReference type="ARBA" id="ARBA00023136"/>
    </source>
</evidence>
<dbReference type="GO" id="GO:0003700">
    <property type="term" value="F:DNA-binding transcription factor activity"/>
    <property type="evidence" value="ECO:0007669"/>
    <property type="project" value="InterPro"/>
</dbReference>